<evidence type="ECO:0000256" key="1">
    <source>
        <dbReference type="ARBA" id="ARBA00011079"/>
    </source>
</evidence>
<feature type="signal peptide" evidence="6">
    <location>
        <begin position="1"/>
        <end position="18"/>
    </location>
</feature>
<dbReference type="PANTHER" id="PTHR11010">
    <property type="entry name" value="PROTEASE S28 PRO-X CARBOXYPEPTIDASE-RELATED"/>
    <property type="match status" value="1"/>
</dbReference>
<accession>A0A2G8JM64</accession>
<evidence type="ECO:0000256" key="4">
    <source>
        <dbReference type="ARBA" id="ARBA00022801"/>
    </source>
</evidence>
<dbReference type="Proteomes" id="UP000230750">
    <property type="component" value="Unassembled WGS sequence"/>
</dbReference>
<organism evidence="7 8">
    <name type="scientific">Stichopus japonicus</name>
    <name type="common">Sea cucumber</name>
    <dbReference type="NCBI Taxonomy" id="307972"/>
    <lineage>
        <taxon>Eukaryota</taxon>
        <taxon>Metazoa</taxon>
        <taxon>Echinodermata</taxon>
        <taxon>Eleutherozoa</taxon>
        <taxon>Echinozoa</taxon>
        <taxon>Holothuroidea</taxon>
        <taxon>Aspidochirotacea</taxon>
        <taxon>Aspidochirotida</taxon>
        <taxon>Stichopodidae</taxon>
        <taxon>Apostichopus</taxon>
    </lineage>
</organism>
<dbReference type="FunFam" id="1.20.120.980:FF:000003">
    <property type="entry name" value="Serine protease 16"/>
    <property type="match status" value="1"/>
</dbReference>
<protein>
    <recommendedName>
        <fullName evidence="9">Serine protease K12H4.7</fullName>
    </recommendedName>
</protein>
<dbReference type="PANTHER" id="PTHR11010:SF117">
    <property type="entry name" value="SERINE PROTEASE 16"/>
    <property type="match status" value="1"/>
</dbReference>
<evidence type="ECO:0000256" key="2">
    <source>
        <dbReference type="ARBA" id="ARBA00022670"/>
    </source>
</evidence>
<evidence type="ECO:0008006" key="9">
    <source>
        <dbReference type="Google" id="ProtNLM"/>
    </source>
</evidence>
<comment type="caution">
    <text evidence="7">The sequence shown here is derived from an EMBL/GenBank/DDBJ whole genome shotgun (WGS) entry which is preliminary data.</text>
</comment>
<comment type="similarity">
    <text evidence="1">Belongs to the peptidase S28 family.</text>
</comment>
<evidence type="ECO:0000256" key="6">
    <source>
        <dbReference type="SAM" id="SignalP"/>
    </source>
</evidence>
<dbReference type="GO" id="GO:0008239">
    <property type="term" value="F:dipeptidyl-peptidase activity"/>
    <property type="evidence" value="ECO:0007669"/>
    <property type="project" value="TreeGrafter"/>
</dbReference>
<evidence type="ECO:0000256" key="5">
    <source>
        <dbReference type="ARBA" id="ARBA00023180"/>
    </source>
</evidence>
<keyword evidence="2" id="KW-0645">Protease</keyword>
<keyword evidence="8" id="KW-1185">Reference proteome</keyword>
<reference evidence="7 8" key="1">
    <citation type="journal article" date="2017" name="PLoS Biol.">
        <title>The sea cucumber genome provides insights into morphological evolution and visceral regeneration.</title>
        <authorList>
            <person name="Zhang X."/>
            <person name="Sun L."/>
            <person name="Yuan J."/>
            <person name="Sun Y."/>
            <person name="Gao Y."/>
            <person name="Zhang L."/>
            <person name="Li S."/>
            <person name="Dai H."/>
            <person name="Hamel J.F."/>
            <person name="Liu C."/>
            <person name="Yu Y."/>
            <person name="Liu S."/>
            <person name="Lin W."/>
            <person name="Guo K."/>
            <person name="Jin S."/>
            <person name="Xu P."/>
            <person name="Storey K.B."/>
            <person name="Huan P."/>
            <person name="Zhang T."/>
            <person name="Zhou Y."/>
            <person name="Zhang J."/>
            <person name="Lin C."/>
            <person name="Li X."/>
            <person name="Xing L."/>
            <person name="Huo D."/>
            <person name="Sun M."/>
            <person name="Wang L."/>
            <person name="Mercier A."/>
            <person name="Li F."/>
            <person name="Yang H."/>
            <person name="Xiang J."/>
        </authorList>
    </citation>
    <scope>NUCLEOTIDE SEQUENCE [LARGE SCALE GENOMIC DNA]</scope>
    <source>
        <strain evidence="7">Shaxun</strain>
        <tissue evidence="7">Muscle</tissue>
    </source>
</reference>
<keyword evidence="3 6" id="KW-0732">Signal</keyword>
<sequence>MNFTGPCILLLFLGLTSSTKLFHHGRPRGGFLGSPKVAYEGELPKDQWITQKLDNFNDADLRTWSQRYFVNDTFYKSGGPVFLMIGGEGPANPIWMVTGTWMDLASKMGALCLMVEHRYYGQSHPTNDLSVDNLQYLSSEQALADLANFQANMTQKMGLTGNKWVSFGGSYSGSLSAWMRLKYPHLISAAVATSAPVQSKLNFKEYFDVVKASLLTSKQSATCVQAVKSATSQLQAALMNATEWKDMEKSFSLCSPLNLSNVLDVANFLESLSGNFAGVVQYNKDNRAFEGAVGTNITLDTLCDIMTDQSVGKEVSRYAQVNSLILKTYQEKCLDCKYQDMISELKEISWTSSAGIGGRQWTYQTCTEFGFFQTSDSTVQPFGEGFPLTFSLQQCLDIYGSKFSQENLEKGISRSNTYYGGYGIQASKVVYPNGSIDPWHFLGITKNATNEQPAVFINGTAHCADMYPASSTDPASLVKAREDIQSYLIAWLS</sequence>
<dbReference type="GO" id="GO:0006508">
    <property type="term" value="P:proteolysis"/>
    <property type="evidence" value="ECO:0007669"/>
    <property type="project" value="UniProtKB-KW"/>
</dbReference>
<dbReference type="AlphaFoldDB" id="A0A2G8JM64"/>
<dbReference type="SUPFAM" id="SSF53474">
    <property type="entry name" value="alpha/beta-Hydrolases"/>
    <property type="match status" value="1"/>
</dbReference>
<dbReference type="Pfam" id="PF05577">
    <property type="entry name" value="Peptidase_S28"/>
    <property type="match status" value="1"/>
</dbReference>
<dbReference type="OrthoDB" id="1735038at2759"/>
<evidence type="ECO:0000256" key="3">
    <source>
        <dbReference type="ARBA" id="ARBA00022729"/>
    </source>
</evidence>
<evidence type="ECO:0000313" key="7">
    <source>
        <dbReference type="EMBL" id="PIK36813.1"/>
    </source>
</evidence>
<dbReference type="Gene3D" id="1.20.120.980">
    <property type="entry name" value="Serine carboxypeptidase S28, SKS domain"/>
    <property type="match status" value="1"/>
</dbReference>
<dbReference type="EMBL" id="MRZV01001613">
    <property type="protein sequence ID" value="PIK36813.1"/>
    <property type="molecule type" value="Genomic_DNA"/>
</dbReference>
<proteinExistence type="inferred from homology"/>
<gene>
    <name evidence="7" type="ORF">BSL78_26359</name>
</gene>
<name>A0A2G8JM64_STIJA</name>
<dbReference type="InterPro" id="IPR042269">
    <property type="entry name" value="Ser_carbopepase_S28_SKS"/>
</dbReference>
<dbReference type="InterPro" id="IPR029058">
    <property type="entry name" value="AB_hydrolase_fold"/>
</dbReference>
<dbReference type="GO" id="GO:0070008">
    <property type="term" value="F:serine-type exopeptidase activity"/>
    <property type="evidence" value="ECO:0007669"/>
    <property type="project" value="InterPro"/>
</dbReference>
<dbReference type="Gene3D" id="3.40.50.1820">
    <property type="entry name" value="alpha/beta hydrolase"/>
    <property type="match status" value="1"/>
</dbReference>
<dbReference type="InterPro" id="IPR008758">
    <property type="entry name" value="Peptidase_S28"/>
</dbReference>
<evidence type="ECO:0000313" key="8">
    <source>
        <dbReference type="Proteomes" id="UP000230750"/>
    </source>
</evidence>
<keyword evidence="5" id="KW-0325">Glycoprotein</keyword>
<keyword evidence="4" id="KW-0378">Hydrolase</keyword>
<feature type="chain" id="PRO_5013741944" description="Serine protease K12H4.7" evidence="6">
    <location>
        <begin position="19"/>
        <end position="493"/>
    </location>
</feature>